<evidence type="ECO:0000313" key="3">
    <source>
        <dbReference type="Proteomes" id="UP000676917"/>
    </source>
</evidence>
<dbReference type="Pfam" id="PF01882">
    <property type="entry name" value="DUF58"/>
    <property type="match status" value="1"/>
</dbReference>
<gene>
    <name evidence="2" type="ORF">J43TS3_08960</name>
</gene>
<dbReference type="InterPro" id="IPR002881">
    <property type="entry name" value="DUF58"/>
</dbReference>
<protein>
    <recommendedName>
        <fullName evidence="1">DUF58 domain-containing protein</fullName>
    </recommendedName>
</protein>
<reference evidence="2" key="1">
    <citation type="submission" date="2021-03" db="EMBL/GenBank/DDBJ databases">
        <title>Antimicrobial resistance genes in bacteria isolated from Japanese honey, and their potential for conferring macrolide and lincosamide resistance in the American foulbrood pathogen Paenibacillus larvae.</title>
        <authorList>
            <person name="Okamoto M."/>
            <person name="Kumagai M."/>
            <person name="Kanamori H."/>
            <person name="Takamatsu D."/>
        </authorList>
    </citation>
    <scope>NUCLEOTIDE SEQUENCE</scope>
    <source>
        <strain evidence="2">J43TS3</strain>
    </source>
</reference>
<dbReference type="AlphaFoldDB" id="A0A919X8U8"/>
<keyword evidence="3" id="KW-1185">Reference proteome</keyword>
<dbReference type="PANTHER" id="PTHR33608">
    <property type="entry name" value="BLL2464 PROTEIN"/>
    <property type="match status" value="1"/>
</dbReference>
<dbReference type="Proteomes" id="UP000676917">
    <property type="component" value="Unassembled WGS sequence"/>
</dbReference>
<evidence type="ECO:0000259" key="1">
    <source>
        <dbReference type="Pfam" id="PF01882"/>
    </source>
</evidence>
<organism evidence="2 3">
    <name type="scientific">Ornithinibacillus bavariensis</name>
    <dbReference type="NCBI Taxonomy" id="545502"/>
    <lineage>
        <taxon>Bacteria</taxon>
        <taxon>Bacillati</taxon>
        <taxon>Bacillota</taxon>
        <taxon>Bacilli</taxon>
        <taxon>Bacillales</taxon>
        <taxon>Bacillaceae</taxon>
        <taxon>Ornithinibacillus</taxon>
    </lineage>
</organism>
<dbReference type="EMBL" id="BORP01000001">
    <property type="protein sequence ID" value="GIO26285.1"/>
    <property type="molecule type" value="Genomic_DNA"/>
</dbReference>
<name>A0A919X8U8_9BACI</name>
<accession>A0A919X8U8</accession>
<dbReference type="PANTHER" id="PTHR33608:SF7">
    <property type="entry name" value="DUF58 DOMAIN-CONTAINING PROTEIN"/>
    <property type="match status" value="1"/>
</dbReference>
<dbReference type="RefSeq" id="WP_212919766.1">
    <property type="nucleotide sequence ID" value="NZ_BORP01000001.1"/>
</dbReference>
<comment type="caution">
    <text evidence="2">The sequence shown here is derived from an EMBL/GenBank/DDBJ whole genome shotgun (WGS) entry which is preliminary data.</text>
</comment>
<sequence length="292" mass="33740">MKELLTSTLMYRLPMYRLQSRTMKRGHHKGTRRSNRLGTSLEFSDFRPYQPGDDLRQIDWNVFARTNKHYIKRFLDEQELVVSIYLDCTKSMAVLPSKWAFAKAIAASLGYMSLCADDRVGIFPIGAPNHPFTYKKGRAFANRFVQYAEKIQSSNTSNSFSESLQKMIQPKSSFSILISDLLEPYDLIENALKKLQAYKQELYVVQILSHEEIRPVYQGDLQLIDSETSETIHVTMSTAVKNSYQQRLSSHTELIQKLCYERGIHFIQCKTDDSLEDIICGQLIAKGWIQVR</sequence>
<proteinExistence type="predicted"/>
<evidence type="ECO:0000313" key="2">
    <source>
        <dbReference type="EMBL" id="GIO26285.1"/>
    </source>
</evidence>
<feature type="domain" description="DUF58" evidence="1">
    <location>
        <begin position="45"/>
        <end position="252"/>
    </location>
</feature>